<dbReference type="Pfam" id="PF01386">
    <property type="entry name" value="Ribosomal_L25p"/>
    <property type="match status" value="1"/>
</dbReference>
<dbReference type="InterPro" id="IPR001021">
    <property type="entry name" value="Ribosomal_bL25_long"/>
</dbReference>
<evidence type="ECO:0000259" key="5">
    <source>
        <dbReference type="Pfam" id="PF01386"/>
    </source>
</evidence>
<name>A0A6J7DSH3_9ZZZZ</name>
<dbReference type="GO" id="GO:0008097">
    <property type="term" value="F:5S rRNA binding"/>
    <property type="evidence" value="ECO:0007669"/>
    <property type="project" value="InterPro"/>
</dbReference>
<dbReference type="GO" id="GO:0022625">
    <property type="term" value="C:cytosolic large ribosomal subunit"/>
    <property type="evidence" value="ECO:0007669"/>
    <property type="project" value="TreeGrafter"/>
</dbReference>
<feature type="domain" description="Large ribosomal subunit protein bL25 beta" evidence="6">
    <location>
        <begin position="99"/>
        <end position="178"/>
    </location>
</feature>
<evidence type="ECO:0000313" key="7">
    <source>
        <dbReference type="EMBL" id="CAB4871865.1"/>
    </source>
</evidence>
<dbReference type="InterPro" id="IPR020930">
    <property type="entry name" value="Ribosomal_uL5_bac-type"/>
</dbReference>
<dbReference type="CDD" id="cd00495">
    <property type="entry name" value="Ribosomal_L25_TL5_CTC"/>
    <property type="match status" value="1"/>
</dbReference>
<dbReference type="PANTHER" id="PTHR33284">
    <property type="entry name" value="RIBOSOMAL PROTEIN L25/GLN-TRNA SYNTHETASE, ANTI-CODON-BINDING DOMAIN-CONTAINING PROTEIN"/>
    <property type="match status" value="1"/>
</dbReference>
<feature type="domain" description="Large ribosomal subunit protein bL25 L25" evidence="5">
    <location>
        <begin position="6"/>
        <end position="91"/>
    </location>
</feature>
<dbReference type="InterPro" id="IPR011035">
    <property type="entry name" value="Ribosomal_bL25/Gln-tRNA_synth"/>
</dbReference>
<reference evidence="7" key="1">
    <citation type="submission" date="2020-05" db="EMBL/GenBank/DDBJ databases">
        <authorList>
            <person name="Chiriac C."/>
            <person name="Salcher M."/>
            <person name="Ghai R."/>
            <person name="Kavagutti S V."/>
        </authorList>
    </citation>
    <scope>NUCLEOTIDE SEQUENCE</scope>
</reference>
<proteinExistence type="inferred from homology"/>
<dbReference type="Gene3D" id="2.170.120.20">
    <property type="entry name" value="Ribosomal protein L25, beta domain"/>
    <property type="match status" value="1"/>
</dbReference>
<dbReference type="PANTHER" id="PTHR33284:SF1">
    <property type="entry name" value="RIBOSOMAL PROTEIN L25_GLN-TRNA SYNTHETASE, ANTI-CODON-BINDING DOMAIN-CONTAINING PROTEIN"/>
    <property type="match status" value="1"/>
</dbReference>
<keyword evidence="3" id="KW-0689">Ribosomal protein</keyword>
<keyword evidence="4" id="KW-0687">Ribonucleoprotein</keyword>
<dbReference type="HAMAP" id="MF_01334">
    <property type="entry name" value="Ribosomal_bL25_CTC"/>
    <property type="match status" value="1"/>
</dbReference>
<dbReference type="InterPro" id="IPR020056">
    <property type="entry name" value="Rbsml_bL25/Gln-tRNA_synth_N"/>
</dbReference>
<dbReference type="GO" id="GO:0006412">
    <property type="term" value="P:translation"/>
    <property type="evidence" value="ECO:0007669"/>
    <property type="project" value="InterPro"/>
</dbReference>
<evidence type="ECO:0000256" key="1">
    <source>
        <dbReference type="ARBA" id="ARBA00022730"/>
    </source>
</evidence>
<evidence type="ECO:0000256" key="4">
    <source>
        <dbReference type="ARBA" id="ARBA00023274"/>
    </source>
</evidence>
<dbReference type="NCBIfam" id="NF004131">
    <property type="entry name" value="PRK05618.2-1"/>
    <property type="match status" value="1"/>
</dbReference>
<gene>
    <name evidence="7" type="ORF">UFOPK3401_00852</name>
</gene>
<dbReference type="NCBIfam" id="TIGR00731">
    <property type="entry name" value="bL25_bact_ctc"/>
    <property type="match status" value="1"/>
</dbReference>
<protein>
    <submittedName>
        <fullName evidence="7">Unannotated protein</fullName>
    </submittedName>
</protein>
<dbReference type="InterPro" id="IPR020057">
    <property type="entry name" value="Ribosomal_bL25_b-dom"/>
</dbReference>
<dbReference type="InterPro" id="IPR029751">
    <property type="entry name" value="Ribosomal_L25_dom"/>
</dbReference>
<sequence length="199" mass="21119">MSEVRIDAQPRDEFGKGAARRIRRDGKIPAVIYGHGTDPIHITLPGRDLTRALKQQNVLIQLQLADGKSQLTLPKSIQRDPLRQIIEHVDLVVVNAGEKVVVEVPIVTFGSAEPGSLVEHADNLSVRALATSIPTSIEVDIAGLLIGTNVRAGDLKLPDGVELESDADYSVVHIVSPQTEEAAAPVEVAAVDAAPAADA</sequence>
<evidence type="ECO:0000256" key="2">
    <source>
        <dbReference type="ARBA" id="ARBA00022884"/>
    </source>
</evidence>
<dbReference type="AlphaFoldDB" id="A0A6J7DSH3"/>
<dbReference type="EMBL" id="CAFBLM010000034">
    <property type="protein sequence ID" value="CAB4871865.1"/>
    <property type="molecule type" value="Genomic_DNA"/>
</dbReference>
<evidence type="ECO:0000256" key="3">
    <source>
        <dbReference type="ARBA" id="ARBA00022980"/>
    </source>
</evidence>
<organism evidence="7">
    <name type="scientific">freshwater metagenome</name>
    <dbReference type="NCBI Taxonomy" id="449393"/>
    <lineage>
        <taxon>unclassified sequences</taxon>
        <taxon>metagenomes</taxon>
        <taxon>ecological metagenomes</taxon>
    </lineage>
</organism>
<dbReference type="Gene3D" id="2.40.240.10">
    <property type="entry name" value="Ribosomal Protein L25, Chain P"/>
    <property type="match status" value="1"/>
</dbReference>
<evidence type="ECO:0000259" key="6">
    <source>
        <dbReference type="Pfam" id="PF14693"/>
    </source>
</evidence>
<dbReference type="SUPFAM" id="SSF50715">
    <property type="entry name" value="Ribosomal protein L25-like"/>
    <property type="match status" value="1"/>
</dbReference>
<keyword evidence="2" id="KW-0694">RNA-binding</keyword>
<dbReference type="GO" id="GO:0003735">
    <property type="term" value="F:structural constituent of ribosome"/>
    <property type="evidence" value="ECO:0007669"/>
    <property type="project" value="InterPro"/>
</dbReference>
<keyword evidence="1" id="KW-0699">rRNA-binding</keyword>
<dbReference type="Pfam" id="PF14693">
    <property type="entry name" value="Ribosomal_TL5_C"/>
    <property type="match status" value="1"/>
</dbReference>
<dbReference type="InterPro" id="IPR037121">
    <property type="entry name" value="Ribosomal_bL25_C"/>
</dbReference>
<accession>A0A6J7DSH3</accession>